<evidence type="ECO:0000259" key="4">
    <source>
        <dbReference type="Pfam" id="PF00501"/>
    </source>
</evidence>
<keyword evidence="3" id="KW-0472">Membrane</keyword>
<evidence type="ECO:0000256" key="2">
    <source>
        <dbReference type="ARBA" id="ARBA00023140"/>
    </source>
</evidence>
<sequence length="427" mass="48292">VKTLFISPTTLKHLCNTDIINHYPYYHLKTVVIGTEAICEDTIKRAFRCLPSVKHFSAVYEMTEAGIISRTTKFSPFISHSCGTLCAGLSMMVIDMVSGVEVGINQQGLILLRGQTVISPYWRNDKATFEDFQRNGWRNTGDIGFYDKDGNVFLVDREKQMIKVDGFQVTPQELESILLTHPSIAEAAIVPATKVNQQETPVAFVVLKPRIPATAEQIKEFVNERVMPHKQVDVVVIAMTLPRSPGGKILWRLLREAANRKLRDYLQSIDAVRNDSLRVTLNAGNISIGHYNLKYQLHVYENITEPPKMGKLCHLKVFEIKELSNIFIENSEKPVNHIYWMCPPYGWCCGAECCQPFYRNPWPLLGPDFYELVAAITVFAGLLVIPELCRRLRKRKMDNTQQSVSLVVSTGIPGSIMENAEKAQFIA</sequence>
<feature type="non-terminal residue" evidence="6">
    <location>
        <position position="1"/>
    </location>
</feature>
<evidence type="ECO:0000256" key="3">
    <source>
        <dbReference type="SAM" id="Phobius"/>
    </source>
</evidence>
<dbReference type="PANTHER" id="PTHR24096">
    <property type="entry name" value="LONG-CHAIN-FATTY-ACID--COA LIGASE"/>
    <property type="match status" value="1"/>
</dbReference>
<dbReference type="Gene3D" id="3.30.300.30">
    <property type="match status" value="1"/>
</dbReference>
<dbReference type="OrthoDB" id="10253869at2759"/>
<keyword evidence="7" id="KW-1185">Reference proteome</keyword>
<evidence type="ECO:0000313" key="7">
    <source>
        <dbReference type="Proteomes" id="UP000276991"/>
    </source>
</evidence>
<dbReference type="PANTHER" id="PTHR24096:SF381">
    <property type="entry name" value="4-COUMARATE--COA LIGASE 1-LIKE"/>
    <property type="match status" value="1"/>
</dbReference>
<comment type="subcellular location">
    <subcellularLocation>
        <location evidence="1">Peroxisome</location>
    </subcellularLocation>
</comment>
<keyword evidence="3" id="KW-1133">Transmembrane helix</keyword>
<protein>
    <recommendedName>
        <fullName evidence="8">AMP-dependent synthetase/ligase domain-containing protein</fullName>
    </recommendedName>
</protein>
<reference evidence="6 7" key="1">
    <citation type="submission" date="2018-08" db="EMBL/GenBank/DDBJ databases">
        <authorList>
            <person name="Laetsch R D."/>
            <person name="Stevens L."/>
            <person name="Kumar S."/>
            <person name="Blaxter L. M."/>
        </authorList>
    </citation>
    <scope>NUCLEOTIDE SEQUENCE [LARGE SCALE GENOMIC DNA]</scope>
</reference>
<dbReference type="GO" id="GO:0016405">
    <property type="term" value="F:CoA-ligase activity"/>
    <property type="evidence" value="ECO:0007669"/>
    <property type="project" value="TreeGrafter"/>
</dbReference>
<dbReference type="Gene3D" id="2.30.38.10">
    <property type="entry name" value="Luciferase, Domain 3"/>
    <property type="match status" value="1"/>
</dbReference>
<dbReference type="EMBL" id="UPTC01001805">
    <property type="protein sequence ID" value="VBB32587.1"/>
    <property type="molecule type" value="Genomic_DNA"/>
</dbReference>
<organism evidence="6 7">
    <name type="scientific">Acanthocheilonema viteae</name>
    <name type="common">Filarial nematode worm</name>
    <name type="synonym">Dipetalonema viteae</name>
    <dbReference type="NCBI Taxonomy" id="6277"/>
    <lineage>
        <taxon>Eukaryota</taxon>
        <taxon>Metazoa</taxon>
        <taxon>Ecdysozoa</taxon>
        <taxon>Nematoda</taxon>
        <taxon>Chromadorea</taxon>
        <taxon>Rhabditida</taxon>
        <taxon>Spirurina</taxon>
        <taxon>Spiruromorpha</taxon>
        <taxon>Filarioidea</taxon>
        <taxon>Onchocercidae</taxon>
        <taxon>Acanthocheilonema</taxon>
    </lineage>
</organism>
<accession>A0A498SND4</accession>
<dbReference type="InterPro" id="IPR000873">
    <property type="entry name" value="AMP-dep_synth/lig_dom"/>
</dbReference>
<feature type="transmembrane region" description="Helical" evidence="3">
    <location>
        <begin position="369"/>
        <end position="389"/>
    </location>
</feature>
<feature type="domain" description="AMP-dependent synthetase/ligase" evidence="4">
    <location>
        <begin position="3"/>
        <end position="122"/>
    </location>
</feature>
<dbReference type="Gene3D" id="3.40.50.980">
    <property type="match status" value="1"/>
</dbReference>
<dbReference type="InterPro" id="IPR025110">
    <property type="entry name" value="AMP-bd_C"/>
</dbReference>
<dbReference type="SUPFAM" id="SSF56801">
    <property type="entry name" value="Acetyl-CoA synthetase-like"/>
    <property type="match status" value="1"/>
</dbReference>
<evidence type="ECO:0008006" key="8">
    <source>
        <dbReference type="Google" id="ProtNLM"/>
    </source>
</evidence>
<dbReference type="Proteomes" id="UP000276991">
    <property type="component" value="Unassembled WGS sequence"/>
</dbReference>
<keyword evidence="3" id="KW-0812">Transmembrane</keyword>
<dbReference type="AlphaFoldDB" id="A0A498SND4"/>
<dbReference type="STRING" id="6277.A0A498SND4"/>
<gene>
    <name evidence="6" type="ORF">NAV_LOCUS7378</name>
</gene>
<dbReference type="Pfam" id="PF13193">
    <property type="entry name" value="AMP-binding_C"/>
    <property type="match status" value="1"/>
</dbReference>
<evidence type="ECO:0000256" key="1">
    <source>
        <dbReference type="ARBA" id="ARBA00004275"/>
    </source>
</evidence>
<keyword evidence="2" id="KW-0576">Peroxisome</keyword>
<evidence type="ECO:0000259" key="5">
    <source>
        <dbReference type="Pfam" id="PF13193"/>
    </source>
</evidence>
<name>A0A498SND4_ACAVI</name>
<dbReference type="GO" id="GO:0005777">
    <property type="term" value="C:peroxisome"/>
    <property type="evidence" value="ECO:0007669"/>
    <property type="project" value="UniProtKB-SubCell"/>
</dbReference>
<feature type="domain" description="AMP-binding enzyme C-terminal" evidence="5">
    <location>
        <begin position="173"/>
        <end position="248"/>
    </location>
</feature>
<evidence type="ECO:0000313" key="6">
    <source>
        <dbReference type="EMBL" id="VBB32587.1"/>
    </source>
</evidence>
<dbReference type="InterPro" id="IPR045851">
    <property type="entry name" value="AMP-bd_C_sf"/>
</dbReference>
<dbReference type="Pfam" id="PF00501">
    <property type="entry name" value="AMP-binding"/>
    <property type="match status" value="1"/>
</dbReference>
<proteinExistence type="predicted"/>